<dbReference type="GO" id="GO:0043005">
    <property type="term" value="C:neuron projection"/>
    <property type="evidence" value="ECO:0007669"/>
    <property type="project" value="TreeGrafter"/>
</dbReference>
<dbReference type="GO" id="GO:0008017">
    <property type="term" value="F:microtubule binding"/>
    <property type="evidence" value="ECO:0007669"/>
    <property type="project" value="InterPro"/>
</dbReference>
<proteinExistence type="predicted"/>
<evidence type="ECO:0000256" key="6">
    <source>
        <dbReference type="ARBA" id="ARBA00023212"/>
    </source>
</evidence>
<dbReference type="GO" id="GO:0000226">
    <property type="term" value="P:microtubule cytoskeleton organization"/>
    <property type="evidence" value="ECO:0007669"/>
    <property type="project" value="TreeGrafter"/>
</dbReference>
<evidence type="ECO:0000256" key="4">
    <source>
        <dbReference type="ARBA" id="ARBA00022701"/>
    </source>
</evidence>
<dbReference type="GO" id="GO:0005874">
    <property type="term" value="C:microtubule"/>
    <property type="evidence" value="ECO:0007669"/>
    <property type="project" value="UniProtKB-KW"/>
</dbReference>
<evidence type="ECO:0000256" key="1">
    <source>
        <dbReference type="ARBA" id="ARBA00004245"/>
    </source>
</evidence>
<evidence type="ECO:0000313" key="8">
    <source>
        <dbReference type="Ensembl" id="ENSGWIP00000044114.1"/>
    </source>
</evidence>
<evidence type="ECO:0000256" key="3">
    <source>
        <dbReference type="ARBA" id="ARBA00022553"/>
    </source>
</evidence>
<dbReference type="Proteomes" id="UP000694680">
    <property type="component" value="Chromosome 20"/>
</dbReference>
<feature type="region of interest" description="Disordered" evidence="7">
    <location>
        <begin position="74"/>
        <end position="97"/>
    </location>
</feature>
<evidence type="ECO:0000313" key="9">
    <source>
        <dbReference type="Proteomes" id="UP000694680"/>
    </source>
</evidence>
<comment type="subcellular location">
    <subcellularLocation>
        <location evidence="1">Cytoplasm</location>
        <location evidence="1">Cytoskeleton</location>
    </subcellularLocation>
</comment>
<keyword evidence="2" id="KW-0963">Cytoplasm</keyword>
<sequence>MKHEAAGGKAQMASKKIDFSHVTSRLGSKDNMKQVAGGGNVQILNKKVDMMKVASKCGSKDNIKHKPGEMREHRMNIKGKTQTKVDPVPSVKVRTSQNNRKSGQVLLFDRYVDISGIWTSLLSSSLCFTQ</sequence>
<keyword evidence="4" id="KW-0493">Microtubule</keyword>
<evidence type="ECO:0000256" key="2">
    <source>
        <dbReference type="ARBA" id="ARBA00022490"/>
    </source>
</evidence>
<dbReference type="GO" id="GO:0031175">
    <property type="term" value="P:neuron projection development"/>
    <property type="evidence" value="ECO:0007669"/>
    <property type="project" value="TreeGrafter"/>
</dbReference>
<reference evidence="8" key="3">
    <citation type="submission" date="2025-09" db="UniProtKB">
        <authorList>
            <consortium name="Ensembl"/>
        </authorList>
    </citation>
    <scope>IDENTIFICATION</scope>
</reference>
<accession>A0A8C5HE40</accession>
<organism evidence="8 9">
    <name type="scientific">Gouania willdenowi</name>
    <name type="common">Blunt-snouted clingfish</name>
    <name type="synonym">Lepadogaster willdenowi</name>
    <dbReference type="NCBI Taxonomy" id="441366"/>
    <lineage>
        <taxon>Eukaryota</taxon>
        <taxon>Metazoa</taxon>
        <taxon>Chordata</taxon>
        <taxon>Craniata</taxon>
        <taxon>Vertebrata</taxon>
        <taxon>Euteleostomi</taxon>
        <taxon>Actinopterygii</taxon>
        <taxon>Neopterygii</taxon>
        <taxon>Teleostei</taxon>
        <taxon>Neoteleostei</taxon>
        <taxon>Acanthomorphata</taxon>
        <taxon>Ovalentaria</taxon>
        <taxon>Blenniimorphae</taxon>
        <taxon>Blenniiformes</taxon>
        <taxon>Gobiesocoidei</taxon>
        <taxon>Gobiesocidae</taxon>
        <taxon>Gobiesocinae</taxon>
        <taxon>Gouania</taxon>
    </lineage>
</organism>
<keyword evidence="5" id="KW-0677">Repeat</keyword>
<name>A0A8C5HE40_GOUWI</name>
<dbReference type="InterPro" id="IPR027324">
    <property type="entry name" value="MAP2/MAP4/Tau"/>
</dbReference>
<keyword evidence="3" id="KW-0597">Phosphoprotein</keyword>
<reference evidence="8" key="1">
    <citation type="submission" date="2020-06" db="EMBL/GenBank/DDBJ databases">
        <authorList>
            <consortium name="Wellcome Sanger Institute Data Sharing"/>
        </authorList>
    </citation>
    <scope>NUCLEOTIDE SEQUENCE [LARGE SCALE GENOMIC DNA]</scope>
</reference>
<reference evidence="8" key="2">
    <citation type="submission" date="2025-08" db="UniProtKB">
        <authorList>
            <consortium name="Ensembl"/>
        </authorList>
    </citation>
    <scope>IDENTIFICATION</scope>
</reference>
<protein>
    <recommendedName>
        <fullName evidence="10">Microtubule-associated protein</fullName>
    </recommendedName>
</protein>
<dbReference type="AlphaFoldDB" id="A0A8C5HE40"/>
<dbReference type="PANTHER" id="PTHR11501:SF16">
    <property type="entry name" value="MICROTUBULE-ASSOCIATED PROTEIN 4"/>
    <property type="match status" value="1"/>
</dbReference>
<dbReference type="Ensembl" id="ENSGWIT00000047829.1">
    <property type="protein sequence ID" value="ENSGWIP00000044114.1"/>
    <property type="gene ID" value="ENSGWIG00000021963.1"/>
</dbReference>
<dbReference type="PROSITE" id="PS51491">
    <property type="entry name" value="TAU_MAP_2"/>
    <property type="match status" value="2"/>
</dbReference>
<keyword evidence="9" id="KW-1185">Reference proteome</keyword>
<evidence type="ECO:0000256" key="5">
    <source>
        <dbReference type="ARBA" id="ARBA00022737"/>
    </source>
</evidence>
<keyword evidence="6" id="KW-0206">Cytoskeleton</keyword>
<dbReference type="PANTHER" id="PTHR11501">
    <property type="entry name" value="MICROTUBULE-ASSOCIATED PROTEIN"/>
    <property type="match status" value="1"/>
</dbReference>
<dbReference type="InterPro" id="IPR001084">
    <property type="entry name" value="MAP_tubulin-bd_rpt"/>
</dbReference>
<evidence type="ECO:0000256" key="7">
    <source>
        <dbReference type="SAM" id="MobiDB-lite"/>
    </source>
</evidence>
<evidence type="ECO:0008006" key="10">
    <source>
        <dbReference type="Google" id="ProtNLM"/>
    </source>
</evidence>
<dbReference type="Pfam" id="PF00418">
    <property type="entry name" value="Tubulin-binding"/>
    <property type="match status" value="2"/>
</dbReference>